<dbReference type="PANTHER" id="PTHR37984">
    <property type="entry name" value="PROTEIN CBG26694"/>
    <property type="match status" value="1"/>
</dbReference>
<dbReference type="Gene3D" id="3.30.70.270">
    <property type="match status" value="1"/>
</dbReference>
<keyword evidence="4" id="KW-0695">RNA-directed DNA polymerase</keyword>
<dbReference type="PANTHER" id="PTHR37984:SF5">
    <property type="entry name" value="PROTEIN NYNRIN-LIKE"/>
    <property type="match status" value="1"/>
</dbReference>
<dbReference type="CDD" id="cd01647">
    <property type="entry name" value="RT_LTR"/>
    <property type="match status" value="1"/>
</dbReference>
<dbReference type="InterPro" id="IPR043128">
    <property type="entry name" value="Rev_trsase/Diguanyl_cyclase"/>
</dbReference>
<gene>
    <name evidence="4" type="ORF">Tci_385202</name>
</gene>
<evidence type="ECO:0000259" key="3">
    <source>
        <dbReference type="SMART" id="SM00343"/>
    </source>
</evidence>
<feature type="domain" description="CCHC-type" evidence="3">
    <location>
        <begin position="203"/>
        <end position="219"/>
    </location>
</feature>
<dbReference type="EMBL" id="BKCJ010154247">
    <property type="protein sequence ID" value="GEY13228.1"/>
    <property type="molecule type" value="Genomic_DNA"/>
</dbReference>
<protein>
    <submittedName>
        <fullName evidence="4">Reverse transcriptase domain-containing protein</fullName>
    </submittedName>
</protein>
<sequence>MGARRQARPARECTYQDFMKCKPLYFKENQIKFATCTFLGSALTWWNSHVNTVGLDVAYAMTWTDMKKKMTDKYCPMGEIKKLEVKLWNLKVKELDKIERYIDGLPNIIHGSLMASKPKTMQDVIKFTTELIDKKINTFAERHDENKRKFKDTSKNNQIQQQNKKQNTGRDYIVGSGEKKPYRGSKPLCSKCNYHHDGQCYPKCHKCNRVGHLARDYRSVANANTANNQRGTRAGQKPTFFECGAQGHFKRECLKLKNNNHGNEGGMAMLQQKFIRIDDLFDQLQGSSVYSKIDLRSGYHQLRVHEEEIPKTAFKTRYGHYEFEVIPFGLTNASAKGVEFDWGEKAEAAFQLIKQKLCSSPIMALPVGSEDFVVYCDASYEGLDYKILQHILDQKELNIRQRHWLELLSDYDCEIRYHPGKENVVADALSRKERIKPLRVQALVMTFSLELPKQILNAQTKARKPENIKNEDVGGMLIENSKDPEKL</sequence>
<evidence type="ECO:0000313" key="4">
    <source>
        <dbReference type="EMBL" id="GEY13228.1"/>
    </source>
</evidence>
<keyword evidence="4" id="KW-0808">Transferase</keyword>
<dbReference type="Pfam" id="PF00078">
    <property type="entry name" value="RVT_1"/>
    <property type="match status" value="1"/>
</dbReference>
<dbReference type="AlphaFoldDB" id="A0A699HKE3"/>
<evidence type="ECO:0000256" key="1">
    <source>
        <dbReference type="ARBA" id="ARBA00023268"/>
    </source>
</evidence>
<accession>A0A699HKE3</accession>
<dbReference type="GO" id="GO:0003676">
    <property type="term" value="F:nucleic acid binding"/>
    <property type="evidence" value="ECO:0007669"/>
    <property type="project" value="InterPro"/>
</dbReference>
<dbReference type="Pfam" id="PF03732">
    <property type="entry name" value="Retrotrans_gag"/>
    <property type="match status" value="1"/>
</dbReference>
<feature type="compositionally biased region" description="Low complexity" evidence="2">
    <location>
        <begin position="155"/>
        <end position="166"/>
    </location>
</feature>
<dbReference type="SUPFAM" id="SSF56672">
    <property type="entry name" value="DNA/RNA polymerases"/>
    <property type="match status" value="1"/>
</dbReference>
<feature type="region of interest" description="Disordered" evidence="2">
    <location>
        <begin position="145"/>
        <end position="179"/>
    </location>
</feature>
<comment type="caution">
    <text evidence="4">The sequence shown here is derived from an EMBL/GenBank/DDBJ whole genome shotgun (WGS) entry which is preliminary data.</text>
</comment>
<keyword evidence="1" id="KW-0511">Multifunctional enzyme</keyword>
<dbReference type="GO" id="GO:0003964">
    <property type="term" value="F:RNA-directed DNA polymerase activity"/>
    <property type="evidence" value="ECO:0007669"/>
    <property type="project" value="UniProtKB-KW"/>
</dbReference>
<dbReference type="InterPro" id="IPR000477">
    <property type="entry name" value="RT_dom"/>
</dbReference>
<keyword evidence="4" id="KW-0548">Nucleotidyltransferase</keyword>
<name>A0A699HKE3_TANCI</name>
<dbReference type="Gene3D" id="4.10.60.10">
    <property type="entry name" value="Zinc finger, CCHC-type"/>
    <property type="match status" value="1"/>
</dbReference>
<reference evidence="4" key="1">
    <citation type="journal article" date="2019" name="Sci. Rep.">
        <title>Draft genome of Tanacetum cinerariifolium, the natural source of mosquito coil.</title>
        <authorList>
            <person name="Yamashiro T."/>
            <person name="Shiraishi A."/>
            <person name="Satake H."/>
            <person name="Nakayama K."/>
        </authorList>
    </citation>
    <scope>NUCLEOTIDE SEQUENCE</scope>
</reference>
<dbReference type="InterPro" id="IPR001878">
    <property type="entry name" value="Znf_CCHC"/>
</dbReference>
<dbReference type="SMART" id="SM00343">
    <property type="entry name" value="ZnF_C2HC"/>
    <property type="match status" value="2"/>
</dbReference>
<organism evidence="4">
    <name type="scientific">Tanacetum cinerariifolium</name>
    <name type="common">Dalmatian daisy</name>
    <name type="synonym">Chrysanthemum cinerariifolium</name>
    <dbReference type="NCBI Taxonomy" id="118510"/>
    <lineage>
        <taxon>Eukaryota</taxon>
        <taxon>Viridiplantae</taxon>
        <taxon>Streptophyta</taxon>
        <taxon>Embryophyta</taxon>
        <taxon>Tracheophyta</taxon>
        <taxon>Spermatophyta</taxon>
        <taxon>Magnoliopsida</taxon>
        <taxon>eudicotyledons</taxon>
        <taxon>Gunneridae</taxon>
        <taxon>Pentapetalae</taxon>
        <taxon>asterids</taxon>
        <taxon>campanulids</taxon>
        <taxon>Asterales</taxon>
        <taxon>Asteraceae</taxon>
        <taxon>Asteroideae</taxon>
        <taxon>Anthemideae</taxon>
        <taxon>Anthemidinae</taxon>
        <taxon>Tanacetum</taxon>
    </lineage>
</organism>
<feature type="compositionally biased region" description="Basic and acidic residues" evidence="2">
    <location>
        <begin position="145"/>
        <end position="154"/>
    </location>
</feature>
<proteinExistence type="predicted"/>
<dbReference type="InterPro" id="IPR041577">
    <property type="entry name" value="RT_RNaseH_2"/>
</dbReference>
<dbReference type="Pfam" id="PF17919">
    <property type="entry name" value="RT_RNaseH_2"/>
    <property type="match status" value="1"/>
</dbReference>
<dbReference type="InterPro" id="IPR005162">
    <property type="entry name" value="Retrotrans_gag_dom"/>
</dbReference>
<evidence type="ECO:0000256" key="2">
    <source>
        <dbReference type="SAM" id="MobiDB-lite"/>
    </source>
</evidence>
<dbReference type="Pfam" id="PF00098">
    <property type="entry name" value="zf-CCHC"/>
    <property type="match status" value="1"/>
</dbReference>
<dbReference type="GO" id="GO:0008270">
    <property type="term" value="F:zinc ion binding"/>
    <property type="evidence" value="ECO:0007669"/>
    <property type="project" value="InterPro"/>
</dbReference>
<dbReference type="InterPro" id="IPR043502">
    <property type="entry name" value="DNA/RNA_pol_sf"/>
</dbReference>
<dbReference type="InterPro" id="IPR050951">
    <property type="entry name" value="Retrovirus_Pol_polyprotein"/>
</dbReference>
<feature type="domain" description="CCHC-type" evidence="3">
    <location>
        <begin position="241"/>
        <end position="255"/>
    </location>
</feature>
<dbReference type="Gene3D" id="3.10.10.10">
    <property type="entry name" value="HIV Type 1 Reverse Transcriptase, subunit A, domain 1"/>
    <property type="match status" value="1"/>
</dbReference>